<organism evidence="7 8">
    <name type="scientific">Natronogracilivirga saccharolytica</name>
    <dbReference type="NCBI Taxonomy" id="2812953"/>
    <lineage>
        <taxon>Bacteria</taxon>
        <taxon>Pseudomonadati</taxon>
        <taxon>Balneolota</taxon>
        <taxon>Balneolia</taxon>
        <taxon>Balneolales</taxon>
        <taxon>Cyclonatronaceae</taxon>
        <taxon>Natronogracilivirga</taxon>
    </lineage>
</organism>
<evidence type="ECO:0000256" key="3">
    <source>
        <dbReference type="ARBA" id="ARBA00022989"/>
    </source>
</evidence>
<name>A0A8J7RVX0_9BACT</name>
<comment type="subcellular location">
    <subcellularLocation>
        <location evidence="1">Membrane</location>
        <topology evidence="1">Multi-pass membrane protein</topology>
    </subcellularLocation>
</comment>
<evidence type="ECO:0000256" key="5">
    <source>
        <dbReference type="SAM" id="Phobius"/>
    </source>
</evidence>
<feature type="transmembrane region" description="Helical" evidence="5">
    <location>
        <begin position="64"/>
        <end position="82"/>
    </location>
</feature>
<sequence length="485" mass="54833">MSSLFDHIAVKDNRTEWLIAGGVVLVFAFFRLVTWSMGLPPLDLVALAGLIFVYGITRTVTQPVLLLILITTGSLLGNLILIVEDGLIPFSLFQIFYIFGLLVFVMRWFMTGFEPIRKTGFELEIALFFSLIFLSIIWTPDAEKAFLHALRVLVLSGLLFLFVNWIKKPQEIVWVIYSMIAVGAVIGAIAIIETINNPIAIVQDMYTEGTRLAGRARIGQVDPNIFGSLFFLPLAYLASQTFSGISYWKRVLSALFFLILFAAVLVTFSRSSWVSVLVMLIFLAVFYRQYNLFLFGAAAGIILVIAVPELQYLLQNIFNRFIDLFSGEVDTSNFIRIMLLDGSLRIFFDSWLLGVGWRGFPDAFLSYYNLQETLGVYEPHNVIYQVYSELGLIGLIIFTFIVYKIFAMAWHNIRLSKTLAHKNIAVALFAAFLAYAVFYQFIGFGFLDNQLWITTGLIIALNYYLRNQNDPDEATSSAQEKITAA</sequence>
<dbReference type="EMBL" id="JAFIDN010000017">
    <property type="protein sequence ID" value="MBP3193917.1"/>
    <property type="molecule type" value="Genomic_DNA"/>
</dbReference>
<feature type="transmembrane region" description="Helical" evidence="5">
    <location>
        <begin position="255"/>
        <end position="286"/>
    </location>
</feature>
<dbReference type="PANTHER" id="PTHR37422:SF13">
    <property type="entry name" value="LIPOPOLYSACCHARIDE BIOSYNTHESIS PROTEIN PA4999-RELATED"/>
    <property type="match status" value="1"/>
</dbReference>
<protein>
    <submittedName>
        <fullName evidence="7">O-antigen ligase family protein</fullName>
    </submittedName>
</protein>
<dbReference type="PANTHER" id="PTHR37422">
    <property type="entry name" value="TEICHURONIC ACID BIOSYNTHESIS PROTEIN TUAE"/>
    <property type="match status" value="1"/>
</dbReference>
<keyword evidence="7" id="KW-0436">Ligase</keyword>
<evidence type="ECO:0000256" key="2">
    <source>
        <dbReference type="ARBA" id="ARBA00022692"/>
    </source>
</evidence>
<accession>A0A8J7RVX0</accession>
<evidence type="ECO:0000256" key="1">
    <source>
        <dbReference type="ARBA" id="ARBA00004141"/>
    </source>
</evidence>
<gene>
    <name evidence="7" type="ORF">NATSA_14665</name>
</gene>
<dbReference type="Pfam" id="PF04932">
    <property type="entry name" value="Wzy_C"/>
    <property type="match status" value="1"/>
</dbReference>
<feature type="transmembrane region" description="Helical" evidence="5">
    <location>
        <begin position="172"/>
        <end position="192"/>
    </location>
</feature>
<keyword evidence="2 5" id="KW-0812">Transmembrane</keyword>
<dbReference type="AlphaFoldDB" id="A0A8J7RVX0"/>
<keyword evidence="4 5" id="KW-0472">Membrane</keyword>
<dbReference type="GO" id="GO:0016020">
    <property type="term" value="C:membrane"/>
    <property type="evidence" value="ECO:0007669"/>
    <property type="project" value="UniProtKB-SubCell"/>
</dbReference>
<feature type="transmembrane region" description="Helical" evidence="5">
    <location>
        <begin position="292"/>
        <end position="314"/>
    </location>
</feature>
<keyword evidence="3 5" id="KW-1133">Transmembrane helix</keyword>
<feature type="transmembrane region" description="Helical" evidence="5">
    <location>
        <begin position="39"/>
        <end position="57"/>
    </location>
</feature>
<proteinExistence type="predicted"/>
<comment type="caution">
    <text evidence="7">The sequence shown here is derived from an EMBL/GenBank/DDBJ whole genome shotgun (WGS) entry which is preliminary data.</text>
</comment>
<evidence type="ECO:0000313" key="8">
    <source>
        <dbReference type="Proteomes" id="UP000673975"/>
    </source>
</evidence>
<keyword evidence="8" id="KW-1185">Reference proteome</keyword>
<dbReference type="InterPro" id="IPR007016">
    <property type="entry name" value="O-antigen_ligase-rel_domated"/>
</dbReference>
<dbReference type="InterPro" id="IPR051533">
    <property type="entry name" value="WaaL-like"/>
</dbReference>
<evidence type="ECO:0000313" key="7">
    <source>
        <dbReference type="EMBL" id="MBP3193917.1"/>
    </source>
</evidence>
<feature type="transmembrane region" description="Helical" evidence="5">
    <location>
        <begin position="424"/>
        <end position="443"/>
    </location>
</feature>
<feature type="domain" description="O-antigen ligase-related" evidence="6">
    <location>
        <begin position="255"/>
        <end position="398"/>
    </location>
</feature>
<evidence type="ECO:0000256" key="4">
    <source>
        <dbReference type="ARBA" id="ARBA00023136"/>
    </source>
</evidence>
<dbReference type="Proteomes" id="UP000673975">
    <property type="component" value="Unassembled WGS sequence"/>
</dbReference>
<dbReference type="RefSeq" id="WP_210513376.1">
    <property type="nucleotide sequence ID" value="NZ_JAFIDN010000017.1"/>
</dbReference>
<dbReference type="GO" id="GO:0016874">
    <property type="term" value="F:ligase activity"/>
    <property type="evidence" value="ECO:0007669"/>
    <property type="project" value="UniProtKB-KW"/>
</dbReference>
<feature type="transmembrane region" description="Helical" evidence="5">
    <location>
        <begin position="121"/>
        <end position="139"/>
    </location>
</feature>
<feature type="transmembrane region" description="Helical" evidence="5">
    <location>
        <begin position="145"/>
        <end position="165"/>
    </location>
</feature>
<reference evidence="7" key="1">
    <citation type="submission" date="2021-02" db="EMBL/GenBank/DDBJ databases">
        <title>Natronogracilivirga saccharolytica gen. nov. sp. nov. a new anaerobic, haloalkiliphilic carbohydrate-fermenting bacterium from soda lake and proposing of Cyclonatronumiaceae fam. nov. in the phylum Balneolaeota.</title>
        <authorList>
            <person name="Zhilina T.N."/>
            <person name="Sorokin D.Y."/>
            <person name="Zavarzina D.G."/>
            <person name="Toshchakov S.V."/>
            <person name="Kublanov I.V."/>
        </authorList>
    </citation>
    <scope>NUCLEOTIDE SEQUENCE</scope>
    <source>
        <strain evidence="7">Z-1702</strain>
    </source>
</reference>
<feature type="transmembrane region" description="Helical" evidence="5">
    <location>
        <begin position="17"/>
        <end position="33"/>
    </location>
</feature>
<feature type="transmembrane region" description="Helical" evidence="5">
    <location>
        <begin position="225"/>
        <end position="248"/>
    </location>
</feature>
<feature type="transmembrane region" description="Helical" evidence="5">
    <location>
        <begin position="382"/>
        <end position="403"/>
    </location>
</feature>
<feature type="transmembrane region" description="Helical" evidence="5">
    <location>
        <begin position="88"/>
        <end position="109"/>
    </location>
</feature>
<evidence type="ECO:0000259" key="6">
    <source>
        <dbReference type="Pfam" id="PF04932"/>
    </source>
</evidence>